<sequence length="135" mass="15760">MQEKLVRSAPIDIALVKSMHLTWKMRVRSAVNGFSDWSEVHANAPEKSDIGRWIQDVGLWKYQHEPVFEMFLKQHQLLHDVAYKIQTLSLSGRHDDARAMLSELDKLSDDFLKLIDTYKTVLESYKDQLKEQKSS</sequence>
<dbReference type="Proteomes" id="UP000266389">
    <property type="component" value="Unassembled WGS sequence"/>
</dbReference>
<evidence type="ECO:0008006" key="3">
    <source>
        <dbReference type="Google" id="ProtNLM"/>
    </source>
</evidence>
<evidence type="ECO:0000313" key="2">
    <source>
        <dbReference type="Proteomes" id="UP000266389"/>
    </source>
</evidence>
<proteinExistence type="predicted"/>
<dbReference type="EMBL" id="PHFL01000068">
    <property type="protein sequence ID" value="RFM23187.1"/>
    <property type="molecule type" value="Genomic_DNA"/>
</dbReference>
<organism evidence="1 2">
    <name type="scientific">Candidatus Thermochlorobacter aerophilus</name>
    <dbReference type="NCBI Taxonomy" id="1868324"/>
    <lineage>
        <taxon>Bacteria</taxon>
        <taxon>Pseudomonadati</taxon>
        <taxon>Chlorobiota</taxon>
        <taxon>Chlorobiia</taxon>
        <taxon>Chlorobiales</taxon>
        <taxon>Candidatus Thermochlorobacteriaceae</taxon>
        <taxon>Candidatus Thermochlorobacter</taxon>
    </lineage>
</organism>
<comment type="caution">
    <text evidence="1">The sequence shown here is derived from an EMBL/GenBank/DDBJ whole genome shotgun (WGS) entry which is preliminary data.</text>
</comment>
<accession>A0A395LX62</accession>
<protein>
    <recommendedName>
        <fullName evidence="3">Chemoreceptor zinc-binding domain-containing protein</fullName>
    </recommendedName>
</protein>
<dbReference type="Gene3D" id="1.20.120.30">
    <property type="entry name" value="Aspartate receptor, ligand-binding domain"/>
    <property type="match status" value="1"/>
</dbReference>
<reference evidence="1 2" key="1">
    <citation type="journal article" date="2011" name="ISME J.">
        <title>Community ecology of hot spring cyanobacterial mats: predominant populations and their functional potential.</title>
        <authorList>
            <person name="Klatt C.G."/>
            <person name="Wood J.M."/>
            <person name="Rusch D.B."/>
            <person name="Bateson M.M."/>
            <person name="Hamamura N."/>
            <person name="Heidelberg J.F."/>
            <person name="Grossman A.R."/>
            <person name="Bhaya D."/>
            <person name="Cohan F.M."/>
            <person name="Kuhl M."/>
            <person name="Bryant D.A."/>
            <person name="Ward D.M."/>
        </authorList>
    </citation>
    <scope>NUCLEOTIDE SEQUENCE [LARGE SCALE GENOMIC DNA]</scope>
    <source>
        <strain evidence="1">OS</strain>
    </source>
</reference>
<evidence type="ECO:0000313" key="1">
    <source>
        <dbReference type="EMBL" id="RFM23187.1"/>
    </source>
</evidence>
<name>A0A395LX62_9BACT</name>
<gene>
    <name evidence="1" type="ORF">D0433_11920</name>
</gene>
<dbReference type="AlphaFoldDB" id="A0A395LX62"/>